<dbReference type="EMBL" id="KV878912">
    <property type="protein sequence ID" value="OJJ80279.1"/>
    <property type="molecule type" value="Genomic_DNA"/>
</dbReference>
<evidence type="ECO:0000313" key="1">
    <source>
        <dbReference type="EMBL" id="OJJ80279.1"/>
    </source>
</evidence>
<protein>
    <submittedName>
        <fullName evidence="1">Uncharacterized protein</fullName>
    </submittedName>
</protein>
<reference evidence="2" key="1">
    <citation type="journal article" date="2017" name="Genome Biol.">
        <title>Comparative genomics reveals high biological diversity and specific adaptations in the industrially and medically important fungal genus Aspergillus.</title>
        <authorList>
            <person name="de Vries R.P."/>
            <person name="Riley R."/>
            <person name="Wiebenga A."/>
            <person name="Aguilar-Osorio G."/>
            <person name="Amillis S."/>
            <person name="Uchima C.A."/>
            <person name="Anderluh G."/>
            <person name="Asadollahi M."/>
            <person name="Askin M."/>
            <person name="Barry K."/>
            <person name="Battaglia E."/>
            <person name="Bayram O."/>
            <person name="Benocci T."/>
            <person name="Braus-Stromeyer S.A."/>
            <person name="Caldana C."/>
            <person name="Canovas D."/>
            <person name="Cerqueira G.C."/>
            <person name="Chen F."/>
            <person name="Chen W."/>
            <person name="Choi C."/>
            <person name="Clum A."/>
            <person name="Dos Santos R.A."/>
            <person name="Damasio A.R."/>
            <person name="Diallinas G."/>
            <person name="Emri T."/>
            <person name="Fekete E."/>
            <person name="Flipphi M."/>
            <person name="Freyberg S."/>
            <person name="Gallo A."/>
            <person name="Gournas C."/>
            <person name="Habgood R."/>
            <person name="Hainaut M."/>
            <person name="Harispe M.L."/>
            <person name="Henrissat B."/>
            <person name="Hilden K.S."/>
            <person name="Hope R."/>
            <person name="Hossain A."/>
            <person name="Karabika E."/>
            <person name="Karaffa L."/>
            <person name="Karanyi Z."/>
            <person name="Krasevec N."/>
            <person name="Kuo A."/>
            <person name="Kusch H."/>
            <person name="LaButti K."/>
            <person name="Lagendijk E.L."/>
            <person name="Lapidus A."/>
            <person name="Levasseur A."/>
            <person name="Lindquist E."/>
            <person name="Lipzen A."/>
            <person name="Logrieco A.F."/>
            <person name="MacCabe A."/>
            <person name="Maekelae M.R."/>
            <person name="Malavazi I."/>
            <person name="Melin P."/>
            <person name="Meyer V."/>
            <person name="Mielnichuk N."/>
            <person name="Miskei M."/>
            <person name="Molnar A.P."/>
            <person name="Mule G."/>
            <person name="Ngan C.Y."/>
            <person name="Orejas M."/>
            <person name="Orosz E."/>
            <person name="Ouedraogo J.P."/>
            <person name="Overkamp K.M."/>
            <person name="Park H.-S."/>
            <person name="Perrone G."/>
            <person name="Piumi F."/>
            <person name="Punt P.J."/>
            <person name="Ram A.F."/>
            <person name="Ramon A."/>
            <person name="Rauscher S."/>
            <person name="Record E."/>
            <person name="Riano-Pachon D.M."/>
            <person name="Robert V."/>
            <person name="Roehrig J."/>
            <person name="Ruller R."/>
            <person name="Salamov A."/>
            <person name="Salih N.S."/>
            <person name="Samson R.A."/>
            <person name="Sandor E."/>
            <person name="Sanguinetti M."/>
            <person name="Schuetze T."/>
            <person name="Sepcic K."/>
            <person name="Shelest E."/>
            <person name="Sherlock G."/>
            <person name="Sophianopoulou V."/>
            <person name="Squina F.M."/>
            <person name="Sun H."/>
            <person name="Susca A."/>
            <person name="Todd R.B."/>
            <person name="Tsang A."/>
            <person name="Unkles S.E."/>
            <person name="van de Wiele N."/>
            <person name="van Rossen-Uffink D."/>
            <person name="Oliveira J.V."/>
            <person name="Vesth T.C."/>
            <person name="Visser J."/>
            <person name="Yu J.-H."/>
            <person name="Zhou M."/>
            <person name="Andersen M.R."/>
            <person name="Archer D.B."/>
            <person name="Baker S.E."/>
            <person name="Benoit I."/>
            <person name="Brakhage A.A."/>
            <person name="Braus G.H."/>
            <person name="Fischer R."/>
            <person name="Frisvad J.C."/>
            <person name="Goldman G.H."/>
            <person name="Houbraken J."/>
            <person name="Oakley B."/>
            <person name="Pocsi I."/>
            <person name="Scazzocchio C."/>
            <person name="Seiboth B."/>
            <person name="vanKuyk P.A."/>
            <person name="Wortman J."/>
            <person name="Dyer P.S."/>
            <person name="Grigoriev I.V."/>
        </authorList>
    </citation>
    <scope>NUCLEOTIDE SEQUENCE [LARGE SCALE GENOMIC DNA]</scope>
    <source>
        <strain evidence="2">CBS 516.65</strain>
    </source>
</reference>
<evidence type="ECO:0000313" key="2">
    <source>
        <dbReference type="Proteomes" id="UP000184300"/>
    </source>
</evidence>
<dbReference type="VEuPathDB" id="FungiDB:ASPGLDRAFT_51876"/>
<dbReference type="RefSeq" id="XP_022396977.1">
    <property type="nucleotide sequence ID" value="XM_022547624.1"/>
</dbReference>
<name>A0A1L9V8S4_ASPGL</name>
<dbReference type="GeneID" id="34463885"/>
<organism evidence="1 2">
    <name type="scientific">Aspergillus glaucus CBS 516.65</name>
    <dbReference type="NCBI Taxonomy" id="1160497"/>
    <lineage>
        <taxon>Eukaryota</taxon>
        <taxon>Fungi</taxon>
        <taxon>Dikarya</taxon>
        <taxon>Ascomycota</taxon>
        <taxon>Pezizomycotina</taxon>
        <taxon>Eurotiomycetes</taxon>
        <taxon>Eurotiomycetidae</taxon>
        <taxon>Eurotiales</taxon>
        <taxon>Aspergillaceae</taxon>
        <taxon>Aspergillus</taxon>
        <taxon>Aspergillus subgen. Aspergillus</taxon>
    </lineage>
</organism>
<accession>A0A1L9V8S4</accession>
<gene>
    <name evidence="1" type="ORF">ASPGLDRAFT_51876</name>
</gene>
<sequence>MASCIHRTILKYHSTVGRWCSMGLLPLISIYPGLNSGERAIRKVSRRVPSQIAFRRLDLQSGRSFRINDPSLDVISVGTRQGNA</sequence>
<proteinExistence type="predicted"/>
<dbReference type="AlphaFoldDB" id="A0A1L9V8S4"/>
<keyword evidence="2" id="KW-1185">Reference proteome</keyword>
<dbReference type="Proteomes" id="UP000184300">
    <property type="component" value="Unassembled WGS sequence"/>
</dbReference>